<proteinExistence type="predicted"/>
<dbReference type="EMBL" id="JAFCMP010000112">
    <property type="protein sequence ID" value="KAG5186480.1"/>
    <property type="molecule type" value="Genomic_DNA"/>
</dbReference>
<evidence type="ECO:0000313" key="2">
    <source>
        <dbReference type="Proteomes" id="UP000664859"/>
    </source>
</evidence>
<protein>
    <submittedName>
        <fullName evidence="1">Uncharacterized protein</fullName>
    </submittedName>
</protein>
<keyword evidence="2" id="KW-1185">Reference proteome</keyword>
<name>A0A835Z3S0_9STRA</name>
<reference evidence="1" key="1">
    <citation type="submission" date="2021-02" db="EMBL/GenBank/DDBJ databases">
        <title>First Annotated Genome of the Yellow-green Alga Tribonema minus.</title>
        <authorList>
            <person name="Mahan K.M."/>
        </authorList>
    </citation>
    <scope>NUCLEOTIDE SEQUENCE</scope>
    <source>
        <strain evidence="1">UTEX B ZZ1240</strain>
    </source>
</reference>
<comment type="caution">
    <text evidence="1">The sequence shown here is derived from an EMBL/GenBank/DDBJ whole genome shotgun (WGS) entry which is preliminary data.</text>
</comment>
<accession>A0A835Z3S0</accession>
<gene>
    <name evidence="1" type="ORF">JKP88DRAFT_241089</name>
</gene>
<dbReference type="Proteomes" id="UP000664859">
    <property type="component" value="Unassembled WGS sequence"/>
</dbReference>
<sequence>MISTLGIQALTCKAERSSSVCTSPPTPASPACSSTPPTAAAAFPMGPSPFAHIPAPAESMEALQQGRRCSRLLTLHDPILDNVYSSFAKMQATMFDHLCAFLQRVKLTPLSEGESFCHFTAVFLGHKQTAGALYYAFDDFFVAACRGDIVAMCSDTLRYKPLMNTPTDALHMLWSKQATEMRELLAEVAASFELVAQKHIWTPKKCALYRRVVVEVYCKTNESIAAMHAPPGATPNFFRGLPFRTSPEPARKVWSIESN</sequence>
<dbReference type="AlphaFoldDB" id="A0A835Z3S0"/>
<evidence type="ECO:0000313" key="1">
    <source>
        <dbReference type="EMBL" id="KAG5186480.1"/>
    </source>
</evidence>
<organism evidence="1 2">
    <name type="scientific">Tribonema minus</name>
    <dbReference type="NCBI Taxonomy" id="303371"/>
    <lineage>
        <taxon>Eukaryota</taxon>
        <taxon>Sar</taxon>
        <taxon>Stramenopiles</taxon>
        <taxon>Ochrophyta</taxon>
        <taxon>PX clade</taxon>
        <taxon>Xanthophyceae</taxon>
        <taxon>Tribonematales</taxon>
        <taxon>Tribonemataceae</taxon>
        <taxon>Tribonema</taxon>
    </lineage>
</organism>